<keyword evidence="2 5" id="KW-0812">Transmembrane</keyword>
<evidence type="ECO:0000256" key="3">
    <source>
        <dbReference type="ARBA" id="ARBA00022989"/>
    </source>
</evidence>
<dbReference type="Pfam" id="PF00230">
    <property type="entry name" value="MIP"/>
    <property type="match status" value="1"/>
</dbReference>
<gene>
    <name evidence="8" type="ORF">B0H64DRAFT_120946</name>
</gene>
<protein>
    <submittedName>
        <fullName evidence="8">Aquaporin-like protein</fullName>
    </submittedName>
</protein>
<dbReference type="GeneID" id="87834896"/>
<feature type="transmembrane region" description="Helical" evidence="7">
    <location>
        <begin position="143"/>
        <end position="165"/>
    </location>
</feature>
<feature type="region of interest" description="Disordered" evidence="6">
    <location>
        <begin position="1"/>
        <end position="24"/>
    </location>
</feature>
<feature type="transmembrane region" description="Helical" evidence="7">
    <location>
        <begin position="269"/>
        <end position="289"/>
    </location>
</feature>
<accession>A0AAE0LTQ8</accession>
<comment type="subcellular location">
    <subcellularLocation>
        <location evidence="1">Membrane</location>
        <topology evidence="1">Multi-pass membrane protein</topology>
    </subcellularLocation>
</comment>
<proteinExistence type="inferred from homology"/>
<dbReference type="RefSeq" id="XP_062660727.1">
    <property type="nucleotide sequence ID" value="XM_062797948.1"/>
</dbReference>
<dbReference type="GO" id="GO:0005886">
    <property type="term" value="C:plasma membrane"/>
    <property type="evidence" value="ECO:0007669"/>
    <property type="project" value="TreeGrafter"/>
</dbReference>
<evidence type="ECO:0000256" key="7">
    <source>
        <dbReference type="SAM" id="Phobius"/>
    </source>
</evidence>
<dbReference type="Proteomes" id="UP001278766">
    <property type="component" value="Unassembled WGS sequence"/>
</dbReference>
<dbReference type="AlphaFoldDB" id="A0AAE0LTQ8"/>
<dbReference type="PANTHER" id="PTHR19139:SF290">
    <property type="entry name" value="AQUAPORIN"/>
    <property type="match status" value="1"/>
</dbReference>
<feature type="compositionally biased region" description="Pro residues" evidence="6">
    <location>
        <begin position="1"/>
        <end position="10"/>
    </location>
</feature>
<reference evidence="8" key="1">
    <citation type="journal article" date="2023" name="Mol. Phylogenet. Evol.">
        <title>Genome-scale phylogeny and comparative genomics of the fungal order Sordariales.</title>
        <authorList>
            <person name="Hensen N."/>
            <person name="Bonometti L."/>
            <person name="Westerberg I."/>
            <person name="Brannstrom I.O."/>
            <person name="Guillou S."/>
            <person name="Cros-Aarteil S."/>
            <person name="Calhoun S."/>
            <person name="Haridas S."/>
            <person name="Kuo A."/>
            <person name="Mondo S."/>
            <person name="Pangilinan J."/>
            <person name="Riley R."/>
            <person name="LaButti K."/>
            <person name="Andreopoulos B."/>
            <person name="Lipzen A."/>
            <person name="Chen C."/>
            <person name="Yan M."/>
            <person name="Daum C."/>
            <person name="Ng V."/>
            <person name="Clum A."/>
            <person name="Steindorff A."/>
            <person name="Ohm R.A."/>
            <person name="Martin F."/>
            <person name="Silar P."/>
            <person name="Natvig D.O."/>
            <person name="Lalanne C."/>
            <person name="Gautier V."/>
            <person name="Ament-Velasquez S.L."/>
            <person name="Kruys A."/>
            <person name="Hutchinson M.I."/>
            <person name="Powell A.J."/>
            <person name="Barry K."/>
            <person name="Miller A.N."/>
            <person name="Grigoriev I.V."/>
            <person name="Debuchy R."/>
            <person name="Gladieux P."/>
            <person name="Hiltunen Thoren M."/>
            <person name="Johannesson H."/>
        </authorList>
    </citation>
    <scope>NUCLEOTIDE SEQUENCE</scope>
    <source>
        <strain evidence="8">CBS 168.71</strain>
    </source>
</reference>
<dbReference type="Gene3D" id="1.20.1080.10">
    <property type="entry name" value="Glycerol uptake facilitator protein"/>
    <property type="match status" value="1"/>
</dbReference>
<evidence type="ECO:0000256" key="1">
    <source>
        <dbReference type="ARBA" id="ARBA00004141"/>
    </source>
</evidence>
<dbReference type="InterPro" id="IPR000425">
    <property type="entry name" value="MIP"/>
</dbReference>
<evidence type="ECO:0000313" key="9">
    <source>
        <dbReference type="Proteomes" id="UP001278766"/>
    </source>
</evidence>
<keyword evidence="4 7" id="KW-0472">Membrane</keyword>
<name>A0AAE0LTQ8_9PEZI</name>
<dbReference type="InterPro" id="IPR023271">
    <property type="entry name" value="Aquaporin-like"/>
</dbReference>
<dbReference type="PANTHER" id="PTHR19139">
    <property type="entry name" value="AQUAPORIN TRANSPORTER"/>
    <property type="match status" value="1"/>
</dbReference>
<comment type="caution">
    <text evidence="8">The sequence shown here is derived from an EMBL/GenBank/DDBJ whole genome shotgun (WGS) entry which is preliminary data.</text>
</comment>
<evidence type="ECO:0000256" key="2">
    <source>
        <dbReference type="ARBA" id="ARBA00022692"/>
    </source>
</evidence>
<feature type="transmembrane region" description="Helical" evidence="7">
    <location>
        <begin position="185"/>
        <end position="210"/>
    </location>
</feature>
<dbReference type="InterPro" id="IPR034294">
    <property type="entry name" value="Aquaporin_transptr"/>
</dbReference>
<sequence length="316" mass="33826">MPAPSSAPPPLRERTSSKMTDSRDVDGAFEGSFAGTGRDIAGVRPQPWYYRREYYLDGWTNPVIQRAAFVECFATTCSIYLSGQFSMTLMNTGVTQVTAYVGIYNAVFLTLFVYATATATGGHINPMITFTTMLCGLTPIPRGVVLITAQILGGVLAGGVLLGSWGQDRAISRMGGGNFFDPTQISPGQVLLIEVMSSMTILYLAIGTGLDPRQQVLYGRQLGPLLVGLSLGLVSSSTTGVAPGYTGASMNPARAIALAIAGRNWHHHWVWWVGPALASILMALMYRFAPPSYAEKAKRKAMVESSGQQEARTAGV</sequence>
<organism evidence="8 9">
    <name type="scientific">Chaetomium fimeti</name>
    <dbReference type="NCBI Taxonomy" id="1854472"/>
    <lineage>
        <taxon>Eukaryota</taxon>
        <taxon>Fungi</taxon>
        <taxon>Dikarya</taxon>
        <taxon>Ascomycota</taxon>
        <taxon>Pezizomycotina</taxon>
        <taxon>Sordariomycetes</taxon>
        <taxon>Sordariomycetidae</taxon>
        <taxon>Sordariales</taxon>
        <taxon>Chaetomiaceae</taxon>
        <taxon>Chaetomium</taxon>
    </lineage>
</organism>
<dbReference type="SUPFAM" id="SSF81338">
    <property type="entry name" value="Aquaporin-like"/>
    <property type="match status" value="1"/>
</dbReference>
<evidence type="ECO:0000313" key="8">
    <source>
        <dbReference type="EMBL" id="KAK3297213.1"/>
    </source>
</evidence>
<keyword evidence="3 7" id="KW-1133">Transmembrane helix</keyword>
<keyword evidence="9" id="KW-1185">Reference proteome</keyword>
<feature type="compositionally biased region" description="Basic and acidic residues" evidence="6">
    <location>
        <begin position="11"/>
        <end position="24"/>
    </location>
</feature>
<dbReference type="EMBL" id="JAUEPN010000003">
    <property type="protein sequence ID" value="KAK3297213.1"/>
    <property type="molecule type" value="Genomic_DNA"/>
</dbReference>
<feature type="transmembrane region" description="Helical" evidence="7">
    <location>
        <begin position="222"/>
        <end position="242"/>
    </location>
</feature>
<dbReference type="GO" id="GO:0015250">
    <property type="term" value="F:water channel activity"/>
    <property type="evidence" value="ECO:0007669"/>
    <property type="project" value="TreeGrafter"/>
</dbReference>
<feature type="transmembrane region" description="Helical" evidence="7">
    <location>
        <begin position="97"/>
        <end position="122"/>
    </location>
</feature>
<evidence type="ECO:0000256" key="5">
    <source>
        <dbReference type="RuleBase" id="RU000477"/>
    </source>
</evidence>
<dbReference type="PRINTS" id="PR00783">
    <property type="entry name" value="MINTRINSICP"/>
</dbReference>
<keyword evidence="5" id="KW-0813">Transport</keyword>
<comment type="similarity">
    <text evidence="5">Belongs to the MIP/aquaporin (TC 1.A.8) family.</text>
</comment>
<evidence type="ECO:0000256" key="4">
    <source>
        <dbReference type="ARBA" id="ARBA00023136"/>
    </source>
</evidence>
<evidence type="ECO:0000256" key="6">
    <source>
        <dbReference type="SAM" id="MobiDB-lite"/>
    </source>
</evidence>
<reference evidence="8" key="2">
    <citation type="submission" date="2023-06" db="EMBL/GenBank/DDBJ databases">
        <authorList>
            <consortium name="Lawrence Berkeley National Laboratory"/>
            <person name="Haridas S."/>
            <person name="Hensen N."/>
            <person name="Bonometti L."/>
            <person name="Westerberg I."/>
            <person name="Brannstrom I.O."/>
            <person name="Guillou S."/>
            <person name="Cros-Aarteil S."/>
            <person name="Calhoun S."/>
            <person name="Kuo A."/>
            <person name="Mondo S."/>
            <person name="Pangilinan J."/>
            <person name="Riley R."/>
            <person name="Labutti K."/>
            <person name="Andreopoulos B."/>
            <person name="Lipzen A."/>
            <person name="Chen C."/>
            <person name="Yanf M."/>
            <person name="Daum C."/>
            <person name="Ng V."/>
            <person name="Clum A."/>
            <person name="Steindorff A."/>
            <person name="Ohm R."/>
            <person name="Martin F."/>
            <person name="Silar P."/>
            <person name="Natvig D."/>
            <person name="Lalanne C."/>
            <person name="Gautier V."/>
            <person name="Ament-Velasquez S.L."/>
            <person name="Kruys A."/>
            <person name="Hutchinson M.I."/>
            <person name="Powell A.J."/>
            <person name="Barry K."/>
            <person name="Miller A.N."/>
            <person name="Grigoriev I.V."/>
            <person name="Debuchy R."/>
            <person name="Gladieux P."/>
            <person name="Thoren M.H."/>
            <person name="Johannesson H."/>
        </authorList>
    </citation>
    <scope>NUCLEOTIDE SEQUENCE</scope>
    <source>
        <strain evidence="8">CBS 168.71</strain>
    </source>
</reference>